<dbReference type="HOGENOM" id="CLU_3037891_0_0_1"/>
<dbReference type="OrthoDB" id="408152at2759"/>
<name>N1PBT0_DOTSN</name>
<dbReference type="EMBL" id="KB446547">
    <property type="protein sequence ID" value="EME38426.1"/>
    <property type="molecule type" value="Genomic_DNA"/>
</dbReference>
<organism evidence="1 2">
    <name type="scientific">Dothistroma septosporum (strain NZE10 / CBS 128990)</name>
    <name type="common">Red band needle blight fungus</name>
    <name type="synonym">Mycosphaerella pini</name>
    <dbReference type="NCBI Taxonomy" id="675120"/>
    <lineage>
        <taxon>Eukaryota</taxon>
        <taxon>Fungi</taxon>
        <taxon>Dikarya</taxon>
        <taxon>Ascomycota</taxon>
        <taxon>Pezizomycotina</taxon>
        <taxon>Dothideomycetes</taxon>
        <taxon>Dothideomycetidae</taxon>
        <taxon>Mycosphaerellales</taxon>
        <taxon>Mycosphaerellaceae</taxon>
        <taxon>Dothistroma</taxon>
    </lineage>
</organism>
<dbReference type="InterPro" id="IPR027417">
    <property type="entry name" value="P-loop_NTPase"/>
</dbReference>
<dbReference type="AlphaFoldDB" id="N1PBT0"/>
<keyword evidence="2" id="KW-1185">Reference proteome</keyword>
<feature type="non-terminal residue" evidence="1">
    <location>
        <position position="55"/>
    </location>
</feature>
<sequence>ADIDRRLCHRIDPMRILCLVMPRTWTLSTQKALTIHGYPISHFSSIFGNTQGAGM</sequence>
<protein>
    <submittedName>
        <fullName evidence="1">Uncharacterized protein</fullName>
    </submittedName>
</protein>
<dbReference type="Gene3D" id="3.40.50.300">
    <property type="entry name" value="P-loop containing nucleotide triphosphate hydrolases"/>
    <property type="match status" value="1"/>
</dbReference>
<dbReference type="Proteomes" id="UP000016933">
    <property type="component" value="Unassembled WGS sequence"/>
</dbReference>
<reference evidence="2" key="1">
    <citation type="journal article" date="2012" name="PLoS Genet.">
        <title>The genomes of the fungal plant pathogens Cladosporium fulvum and Dothistroma septosporum reveal adaptation to different hosts and lifestyles but also signatures of common ancestry.</title>
        <authorList>
            <person name="de Wit P.J.G.M."/>
            <person name="van der Burgt A."/>
            <person name="Oekmen B."/>
            <person name="Stergiopoulos I."/>
            <person name="Abd-Elsalam K.A."/>
            <person name="Aerts A.L."/>
            <person name="Bahkali A.H."/>
            <person name="Beenen H.G."/>
            <person name="Chettri P."/>
            <person name="Cox M.P."/>
            <person name="Datema E."/>
            <person name="de Vries R.P."/>
            <person name="Dhillon B."/>
            <person name="Ganley A.R."/>
            <person name="Griffiths S.A."/>
            <person name="Guo Y."/>
            <person name="Hamelin R.C."/>
            <person name="Henrissat B."/>
            <person name="Kabir M.S."/>
            <person name="Jashni M.K."/>
            <person name="Kema G."/>
            <person name="Klaubauf S."/>
            <person name="Lapidus A."/>
            <person name="Levasseur A."/>
            <person name="Lindquist E."/>
            <person name="Mehrabi R."/>
            <person name="Ohm R.A."/>
            <person name="Owen T.J."/>
            <person name="Salamov A."/>
            <person name="Schwelm A."/>
            <person name="Schijlen E."/>
            <person name="Sun H."/>
            <person name="van den Burg H.A."/>
            <person name="van Ham R.C.H.J."/>
            <person name="Zhang S."/>
            <person name="Goodwin S.B."/>
            <person name="Grigoriev I.V."/>
            <person name="Collemare J."/>
            <person name="Bradshaw R.E."/>
        </authorList>
    </citation>
    <scope>NUCLEOTIDE SEQUENCE [LARGE SCALE GENOMIC DNA]</scope>
    <source>
        <strain evidence="2">NZE10 / CBS 128990</strain>
    </source>
</reference>
<reference evidence="1 2" key="2">
    <citation type="journal article" date="2012" name="PLoS Pathog.">
        <title>Diverse lifestyles and strategies of plant pathogenesis encoded in the genomes of eighteen Dothideomycetes fungi.</title>
        <authorList>
            <person name="Ohm R.A."/>
            <person name="Feau N."/>
            <person name="Henrissat B."/>
            <person name="Schoch C.L."/>
            <person name="Horwitz B.A."/>
            <person name="Barry K.W."/>
            <person name="Condon B.J."/>
            <person name="Copeland A.C."/>
            <person name="Dhillon B."/>
            <person name="Glaser F."/>
            <person name="Hesse C.N."/>
            <person name="Kosti I."/>
            <person name="LaButti K."/>
            <person name="Lindquist E.A."/>
            <person name="Lucas S."/>
            <person name="Salamov A.A."/>
            <person name="Bradshaw R.E."/>
            <person name="Ciuffetti L."/>
            <person name="Hamelin R.C."/>
            <person name="Kema G.H.J."/>
            <person name="Lawrence C."/>
            <person name="Scott J.A."/>
            <person name="Spatafora J.W."/>
            <person name="Turgeon B.G."/>
            <person name="de Wit P.J.G.M."/>
            <person name="Zhong S."/>
            <person name="Goodwin S.B."/>
            <person name="Grigoriev I.V."/>
        </authorList>
    </citation>
    <scope>NUCLEOTIDE SEQUENCE [LARGE SCALE GENOMIC DNA]</scope>
    <source>
        <strain evidence="2">NZE10 / CBS 128990</strain>
    </source>
</reference>
<accession>N1PBT0</accession>
<gene>
    <name evidence="1" type="ORF">DOTSEDRAFT_116839</name>
</gene>
<proteinExistence type="predicted"/>
<feature type="non-terminal residue" evidence="1">
    <location>
        <position position="1"/>
    </location>
</feature>
<evidence type="ECO:0000313" key="2">
    <source>
        <dbReference type="Proteomes" id="UP000016933"/>
    </source>
</evidence>
<evidence type="ECO:0000313" key="1">
    <source>
        <dbReference type="EMBL" id="EME38426.1"/>
    </source>
</evidence>